<proteinExistence type="inferred from homology"/>
<dbReference type="InterPro" id="IPR004087">
    <property type="entry name" value="KH_dom"/>
</dbReference>
<accession>A0ABD3QRU6</accession>
<name>A0ABD3QRU6_9STRA</name>
<feature type="region of interest" description="Disordered" evidence="5">
    <location>
        <begin position="1"/>
        <end position="42"/>
    </location>
</feature>
<organism evidence="7 8">
    <name type="scientific">Stephanodiscus triporus</name>
    <dbReference type="NCBI Taxonomy" id="2934178"/>
    <lineage>
        <taxon>Eukaryota</taxon>
        <taxon>Sar</taxon>
        <taxon>Stramenopiles</taxon>
        <taxon>Ochrophyta</taxon>
        <taxon>Bacillariophyta</taxon>
        <taxon>Coscinodiscophyceae</taxon>
        <taxon>Thalassiosirophycidae</taxon>
        <taxon>Stephanodiscales</taxon>
        <taxon>Stephanodiscaceae</taxon>
        <taxon>Stephanodiscus</taxon>
    </lineage>
</organism>
<evidence type="ECO:0000256" key="1">
    <source>
        <dbReference type="ARBA" id="ARBA00004604"/>
    </source>
</evidence>
<evidence type="ECO:0000256" key="4">
    <source>
        <dbReference type="ARBA" id="ARBA00023242"/>
    </source>
</evidence>
<dbReference type="CDD" id="cd22392">
    <property type="entry name" value="KH-I_PNO1_rpt2"/>
    <property type="match status" value="1"/>
</dbReference>
<dbReference type="CDD" id="cd22391">
    <property type="entry name" value="KH-I_PNO1_rpt1"/>
    <property type="match status" value="1"/>
</dbReference>
<evidence type="ECO:0000313" key="7">
    <source>
        <dbReference type="EMBL" id="KAL3803048.1"/>
    </source>
</evidence>
<dbReference type="SUPFAM" id="SSF54791">
    <property type="entry name" value="Eukaryotic type KH-domain (KH-domain type I)"/>
    <property type="match status" value="1"/>
</dbReference>
<evidence type="ECO:0000259" key="6">
    <source>
        <dbReference type="SMART" id="SM00322"/>
    </source>
</evidence>
<dbReference type="AlphaFoldDB" id="A0ABD3QRU6"/>
<dbReference type="EMBL" id="JALLAZ020000126">
    <property type="protein sequence ID" value="KAL3803048.1"/>
    <property type="molecule type" value="Genomic_DNA"/>
</dbReference>
<evidence type="ECO:0000313" key="8">
    <source>
        <dbReference type="Proteomes" id="UP001530315"/>
    </source>
</evidence>
<dbReference type="InterPro" id="IPR036612">
    <property type="entry name" value="KH_dom_type_1_sf"/>
</dbReference>
<dbReference type="Pfam" id="PF22891">
    <property type="entry name" value="KH_PNO1_2nd"/>
    <property type="match status" value="1"/>
</dbReference>
<comment type="caution">
    <text evidence="7">The sequence shown here is derived from an EMBL/GenBank/DDBJ whole genome shotgun (WGS) entry which is preliminary data.</text>
</comment>
<dbReference type="GO" id="GO:0005730">
    <property type="term" value="C:nucleolus"/>
    <property type="evidence" value="ECO:0007669"/>
    <property type="project" value="UniProtKB-SubCell"/>
</dbReference>
<dbReference type="PANTHER" id="PTHR12826:SF13">
    <property type="entry name" value="RNA-BINDING PROTEIN PNO1"/>
    <property type="match status" value="1"/>
</dbReference>
<dbReference type="InterPro" id="IPR055212">
    <property type="entry name" value="KH-I_PNO1_first"/>
</dbReference>
<reference evidence="7 8" key="1">
    <citation type="submission" date="2024-10" db="EMBL/GenBank/DDBJ databases">
        <title>Updated reference genomes for cyclostephanoid diatoms.</title>
        <authorList>
            <person name="Roberts W.R."/>
            <person name="Alverson A.J."/>
        </authorList>
    </citation>
    <scope>NUCLEOTIDE SEQUENCE [LARGE SCALE GENOMIC DNA]</scope>
    <source>
        <strain evidence="7 8">AJA276-08</strain>
    </source>
</reference>
<comment type="similarity">
    <text evidence="2">Belongs to the PNO1 family.</text>
</comment>
<feature type="compositionally biased region" description="Acidic residues" evidence="5">
    <location>
        <begin position="74"/>
        <end position="86"/>
    </location>
</feature>
<sequence length="299" mass="33047">MTTGAAAADAPRVEMATTRKRGGIQTSERAKEGNDDADDDDAMEMEIYNRIIDPSSLGASRIVQSKSIQREDAAIVDEGDGDDDDGGAAADPAAETRREQPQQPTFAKLSARASRAGGKAEYRRVRCPAHRYTPLRECWEQLLTPLVEYLKLQVRFNTRTRSVEIKTSRHTPDPSSLQKGADFVGAFMLGFEPRDAVALLRLDDLYVESFQVADVKNLRGDHLSRAIGRVAGQDGKTRFAIENATRTRVVIADSRIHLLGSFGNIRLARNAICDLILGAPPGKVYNNMRNVAKRMNERY</sequence>
<evidence type="ECO:0000256" key="5">
    <source>
        <dbReference type="SAM" id="MobiDB-lite"/>
    </source>
</evidence>
<dbReference type="SMART" id="SM00322">
    <property type="entry name" value="KH"/>
    <property type="match status" value="1"/>
</dbReference>
<gene>
    <name evidence="7" type="ORF">ACHAW5_006872</name>
</gene>
<dbReference type="Proteomes" id="UP001530315">
    <property type="component" value="Unassembled WGS sequence"/>
</dbReference>
<dbReference type="PANTHER" id="PTHR12826">
    <property type="entry name" value="RIBONUCLEASE Y"/>
    <property type="match status" value="1"/>
</dbReference>
<dbReference type="FunFam" id="3.30.1370.10:FF:000009">
    <property type="entry name" value="RNA-binding protein PNO1"/>
    <property type="match status" value="1"/>
</dbReference>
<keyword evidence="4" id="KW-0539">Nucleus</keyword>
<dbReference type="GO" id="GO:0003723">
    <property type="term" value="F:RNA binding"/>
    <property type="evidence" value="ECO:0007669"/>
    <property type="project" value="UniProtKB-KW"/>
</dbReference>
<keyword evidence="8" id="KW-1185">Reference proteome</keyword>
<comment type="subcellular location">
    <subcellularLocation>
        <location evidence="1">Nucleus</location>
        <location evidence="1">Nucleolus</location>
    </subcellularLocation>
</comment>
<keyword evidence="3" id="KW-0694">RNA-binding</keyword>
<evidence type="ECO:0000256" key="2">
    <source>
        <dbReference type="ARBA" id="ARBA00007515"/>
    </source>
</evidence>
<feature type="domain" description="K Homology" evidence="6">
    <location>
        <begin position="204"/>
        <end position="277"/>
    </location>
</feature>
<evidence type="ECO:0000256" key="3">
    <source>
        <dbReference type="ARBA" id="ARBA00022884"/>
    </source>
</evidence>
<protein>
    <recommendedName>
        <fullName evidence="6">K Homology domain-containing protein</fullName>
    </recommendedName>
</protein>
<dbReference type="Gene3D" id="3.30.1370.10">
    <property type="entry name" value="K Homology domain, type 1"/>
    <property type="match status" value="1"/>
</dbReference>
<feature type="region of interest" description="Disordered" evidence="5">
    <location>
        <begin position="69"/>
        <end position="114"/>
    </location>
</feature>
<dbReference type="InterPro" id="IPR055211">
    <property type="entry name" value="KH_PNO1_2nd"/>
</dbReference>